<dbReference type="EMBL" id="JBJKBG010000001">
    <property type="protein sequence ID" value="KAL3752855.1"/>
    <property type="molecule type" value="Genomic_DNA"/>
</dbReference>
<dbReference type="AlphaFoldDB" id="A0ABD3LM35"/>
<dbReference type="PANTHER" id="PTHR36022">
    <property type="entry name" value="GPI-ANCHORED ADHESIN-LIKE PROTEIN"/>
    <property type="match status" value="1"/>
</dbReference>
<keyword evidence="3" id="KW-1185">Reference proteome</keyword>
<feature type="compositionally biased region" description="Low complexity" evidence="1">
    <location>
        <begin position="40"/>
        <end position="60"/>
    </location>
</feature>
<feature type="region of interest" description="Disordered" evidence="1">
    <location>
        <begin position="289"/>
        <end position="311"/>
    </location>
</feature>
<evidence type="ECO:0000313" key="3">
    <source>
        <dbReference type="Proteomes" id="UP001634007"/>
    </source>
</evidence>
<evidence type="ECO:0000256" key="1">
    <source>
        <dbReference type="SAM" id="MobiDB-lite"/>
    </source>
</evidence>
<feature type="region of interest" description="Disordered" evidence="1">
    <location>
        <begin position="78"/>
        <end position="126"/>
    </location>
</feature>
<sequence length="689" mass="73459">MKRGSYSSSGHRRCAPAPPAGRRSPLRHLNGVAACRGRSSHASASASSSCSSSSSTTTAASIEAPRGCLRFFLSHSSSTRNVAGRTCAPARTPKSAPARPSKSDHQRNRGAAAKAADLEVPRAVKQPKLKKNPPCLYQWQSAKTAATRTGKKCGSSPVSGADGNVAGEFPSGSEASKRERIELGSAGNGGATSTPISKGSGGVETPCGSDRNVEENSSNGKMKTPPIQASVSPEIQCGSGLMNYSGTIASAGGTSGTHPCFGAGYVVSGVADRRKCRPRGILSVRENKSEFSVSGSHGNGDGESFSRLADKPSISPVPLPCEASVQWLLSPCNEEDEEQKYDSENESCPFERVEEEGSALCALTSPSSGPVFSSDAGNKSNVTCTTTGTDSNSGGRNPEVTSSRGLLEFDELLQPPQCTGDVCSPAEMTPIWKGFSLKEERKLSYNVDRLDDPSNADSLGSGNVIRTPNSDSSSDGYFRLSWVNNAQHGRKDQTDSEIDLLTQSFSNATLSPDYSMSTWDSTNLNFRLDCLAMPSNSIDLAQVQNVLDSKVYWASNSSVDNVSQSDLRISWRDGLVSRIFEMDEYDFCKCLSDDEDATGSNIDLKLHKSPAHNVNTQNAATENVNDNNTLGSNHFVDEKHENDQKVEDMHSRQKQFESAESISFDGGGLLASTSSDSDWNLCYKNSLFK</sequence>
<feature type="compositionally biased region" description="Polar residues" evidence="1">
    <location>
        <begin position="215"/>
        <end position="228"/>
    </location>
</feature>
<protein>
    <submittedName>
        <fullName evidence="2">Uncharacterized protein</fullName>
    </submittedName>
</protein>
<accession>A0ABD3LM35</accession>
<name>A0ABD3LM35_EUCGL</name>
<proteinExistence type="predicted"/>
<comment type="caution">
    <text evidence="2">The sequence shown here is derived from an EMBL/GenBank/DDBJ whole genome shotgun (WGS) entry which is preliminary data.</text>
</comment>
<feature type="region of interest" description="Disordered" evidence="1">
    <location>
        <begin position="1"/>
        <end position="60"/>
    </location>
</feature>
<feature type="region of interest" description="Disordered" evidence="1">
    <location>
        <begin position="148"/>
        <end position="228"/>
    </location>
</feature>
<organism evidence="2 3">
    <name type="scientific">Eucalyptus globulus</name>
    <name type="common">Tasmanian blue gum</name>
    <dbReference type="NCBI Taxonomy" id="34317"/>
    <lineage>
        <taxon>Eukaryota</taxon>
        <taxon>Viridiplantae</taxon>
        <taxon>Streptophyta</taxon>
        <taxon>Embryophyta</taxon>
        <taxon>Tracheophyta</taxon>
        <taxon>Spermatophyta</taxon>
        <taxon>Magnoliopsida</taxon>
        <taxon>eudicotyledons</taxon>
        <taxon>Gunneridae</taxon>
        <taxon>Pentapetalae</taxon>
        <taxon>rosids</taxon>
        <taxon>malvids</taxon>
        <taxon>Myrtales</taxon>
        <taxon>Myrtaceae</taxon>
        <taxon>Myrtoideae</taxon>
        <taxon>Eucalypteae</taxon>
        <taxon>Eucalyptus</taxon>
    </lineage>
</organism>
<dbReference type="PANTHER" id="PTHR36022:SF1">
    <property type="entry name" value="GPI-ANCHORED ADHESIN-LIKE PROTEIN"/>
    <property type="match status" value="1"/>
</dbReference>
<evidence type="ECO:0000313" key="2">
    <source>
        <dbReference type="EMBL" id="KAL3752855.1"/>
    </source>
</evidence>
<dbReference type="Proteomes" id="UP001634007">
    <property type="component" value="Unassembled WGS sequence"/>
</dbReference>
<reference evidence="2 3" key="1">
    <citation type="submission" date="2024-11" db="EMBL/GenBank/DDBJ databases">
        <title>Chromosome-level genome assembly of Eucalyptus globulus Labill. provides insights into its genome evolution.</title>
        <authorList>
            <person name="Li X."/>
        </authorList>
    </citation>
    <scope>NUCLEOTIDE SEQUENCE [LARGE SCALE GENOMIC DNA]</scope>
    <source>
        <strain evidence="2">CL2024</strain>
        <tissue evidence="2">Fresh tender leaves</tissue>
    </source>
</reference>
<gene>
    <name evidence="2" type="ORF">ACJRO7_000283</name>
</gene>